<organism evidence="1 2">
    <name type="scientific">Clavispora lusitaniae</name>
    <name type="common">Candida lusitaniae</name>
    <dbReference type="NCBI Taxonomy" id="36911"/>
    <lineage>
        <taxon>Eukaryota</taxon>
        <taxon>Fungi</taxon>
        <taxon>Dikarya</taxon>
        <taxon>Ascomycota</taxon>
        <taxon>Saccharomycotina</taxon>
        <taxon>Pichiomycetes</taxon>
        <taxon>Metschnikowiaceae</taxon>
        <taxon>Clavispora</taxon>
    </lineage>
</organism>
<evidence type="ECO:0000313" key="2">
    <source>
        <dbReference type="Proteomes" id="UP000195602"/>
    </source>
</evidence>
<dbReference type="Proteomes" id="UP000195602">
    <property type="component" value="Unassembled WGS sequence"/>
</dbReference>
<dbReference type="EMBL" id="LYUB02000011">
    <property type="protein sequence ID" value="OVF07847.1"/>
    <property type="molecule type" value="Genomic_DNA"/>
</dbReference>
<accession>A0AA91T1C8</accession>
<dbReference type="AlphaFoldDB" id="A0AA91T1C8"/>
<sequence>MAPEFPLVRTFHTLMWNVRHYQPSSKRPPFRATRHAFCTNIQLQNASCAFWLKETSKDLGSKLAKQLTESTNSTSQTKPASLKLLNMRPSVLYQSNLVSGTQNNLEEPKIHPAELEVVKLFKKGDFSALYELLRNYKEQGTVVSTEIINEMVSSVQEDFPSDTTNEYLYQSAVEVPYFFGKDNLHYVSLYGRVYPCLKDLYNICQLYESTSRNDRKFIENYIWLCYHLNDLSQLQSLLYSYLKLPEYDSQTLAYVINAFVYNYDVEFSSTLFHSIVDMKKPLNESFLASTITSFTKVDALFDKTLDLLHYWINSSNCEIPYPKTIAFLLKQHYRFGTKSEITKMENLAEEYGYNNNFLVQMVKNQAQISNRDFNHKKTITAEDVKNMLAIRNSISHSKYALKIFYESYLHFLSRFSSLSMIQLMLREMKKDELPFTKFAYDTIVQYYASERKFLPLLKFISKFVSKANRFDPVYLKYIFDCFVNTYPYEAEGFAERFYIYIHGSNIPLESKQALMDACKLTKLSSTLSPVAIQRQGVELSKKYGQSQWKYIPYQPNKLSKKGQIKEQVQFRLDKGIRDIVRRGVRPDYFIIENTLKNSNEQNREALMKLLPAIRMEKYKTRLEIFHLLLSQPSKQQLRNFVSSIEETLNTSDKLLLARRLINENLYDVASSLLATVNDAELNDSRQMVKLNLSLRNNIARNDFNACVNDIAEFPLDEITLSPFIYKQCQYIEKNLARKIRASEANENSPLFGRLDIMKATLAKLKGLLGDIAARLEQDKVDIRQMIGELFTTLDAWIESTKNRDDRKI</sequence>
<gene>
    <name evidence="1" type="ORF">A9F13_11g02002</name>
</gene>
<dbReference type="KEGG" id="clus:A9F13_11g02002"/>
<protein>
    <submittedName>
        <fullName evidence="1">Uncharacterized protein</fullName>
    </submittedName>
</protein>
<reference evidence="1 2" key="1">
    <citation type="submission" date="2017-04" db="EMBL/GenBank/DDBJ databases">
        <title>Draft genome of the yeast Clavispora lusitaniae type strain CBS 6936.</title>
        <authorList>
            <person name="Durrens P."/>
            <person name="Klopp C."/>
            <person name="Biteau N."/>
            <person name="Fitton-Ouhabi V."/>
            <person name="Dementhon K."/>
            <person name="Accoceberry I."/>
            <person name="Sherman D.J."/>
            <person name="Noel T."/>
        </authorList>
    </citation>
    <scope>NUCLEOTIDE SEQUENCE [LARGE SCALE GENOMIC DNA]</scope>
    <source>
        <strain evidence="1 2">CBS 6936</strain>
    </source>
</reference>
<comment type="caution">
    <text evidence="1">The sequence shown here is derived from an EMBL/GenBank/DDBJ whole genome shotgun (WGS) entry which is preliminary data.</text>
</comment>
<name>A0AA91T1C8_CLALS</name>
<proteinExistence type="predicted"/>
<evidence type="ECO:0000313" key="1">
    <source>
        <dbReference type="EMBL" id="OVF07847.1"/>
    </source>
</evidence>